<feature type="domain" description="RNA polymerase sigma-70 region 2" evidence="6">
    <location>
        <begin position="17"/>
        <end position="79"/>
    </location>
</feature>
<dbReference type="GO" id="GO:0016987">
    <property type="term" value="F:sigma factor activity"/>
    <property type="evidence" value="ECO:0007669"/>
    <property type="project" value="UniProtKB-KW"/>
</dbReference>
<dbReference type="PANTHER" id="PTHR43133:SF50">
    <property type="entry name" value="ECF RNA POLYMERASE SIGMA FACTOR SIGM"/>
    <property type="match status" value="1"/>
</dbReference>
<dbReference type="PATRIC" id="fig|299146.4.peg.5915"/>
<dbReference type="Gene3D" id="1.10.1740.10">
    <property type="match status" value="1"/>
</dbReference>
<dbReference type="PANTHER" id="PTHR43133">
    <property type="entry name" value="RNA POLYMERASE ECF-TYPE SIGMA FACTO"/>
    <property type="match status" value="1"/>
</dbReference>
<keyword evidence="5" id="KW-0804">Transcription</keyword>
<name>A0A1A9AFB3_9ACTN</name>
<accession>A0A1A9AFB3</accession>
<dbReference type="Gene3D" id="1.10.10.10">
    <property type="entry name" value="Winged helix-like DNA-binding domain superfamily/Winged helix DNA-binding domain"/>
    <property type="match status" value="1"/>
</dbReference>
<gene>
    <name evidence="8" type="ORF">GA0070621_5735</name>
</gene>
<dbReference type="SUPFAM" id="SSF88659">
    <property type="entry name" value="Sigma3 and sigma4 domains of RNA polymerase sigma factors"/>
    <property type="match status" value="1"/>
</dbReference>
<dbReference type="InterPro" id="IPR039425">
    <property type="entry name" value="RNA_pol_sigma-70-like"/>
</dbReference>
<dbReference type="Pfam" id="PF04542">
    <property type="entry name" value="Sigma70_r2"/>
    <property type="match status" value="1"/>
</dbReference>
<feature type="domain" description="RNA polymerase sigma factor 70 region 4 type 2" evidence="7">
    <location>
        <begin position="101"/>
        <end position="154"/>
    </location>
</feature>
<dbReference type="AlphaFoldDB" id="A0A1A9AFB3"/>
<keyword evidence="4" id="KW-0238">DNA-binding</keyword>
<dbReference type="NCBIfam" id="TIGR02983">
    <property type="entry name" value="SigE-fam_strep"/>
    <property type="match status" value="1"/>
</dbReference>
<dbReference type="SUPFAM" id="SSF88946">
    <property type="entry name" value="Sigma2 domain of RNA polymerase sigma factors"/>
    <property type="match status" value="1"/>
</dbReference>
<dbReference type="NCBIfam" id="TIGR02937">
    <property type="entry name" value="sigma70-ECF"/>
    <property type="match status" value="1"/>
</dbReference>
<dbReference type="InterPro" id="IPR036388">
    <property type="entry name" value="WH-like_DNA-bd_sf"/>
</dbReference>
<evidence type="ECO:0000259" key="7">
    <source>
        <dbReference type="Pfam" id="PF08281"/>
    </source>
</evidence>
<dbReference type="InterPro" id="IPR013325">
    <property type="entry name" value="RNA_pol_sigma_r2"/>
</dbReference>
<dbReference type="InterPro" id="IPR013324">
    <property type="entry name" value="RNA_pol_sigma_r3/r4-like"/>
</dbReference>
<keyword evidence="2" id="KW-0805">Transcription regulation</keyword>
<evidence type="ECO:0000256" key="2">
    <source>
        <dbReference type="ARBA" id="ARBA00023015"/>
    </source>
</evidence>
<organism evidence="8 9">
    <name type="scientific">Micromonospora narathiwatensis</name>
    <dbReference type="NCBI Taxonomy" id="299146"/>
    <lineage>
        <taxon>Bacteria</taxon>
        <taxon>Bacillati</taxon>
        <taxon>Actinomycetota</taxon>
        <taxon>Actinomycetes</taxon>
        <taxon>Micromonosporales</taxon>
        <taxon>Micromonosporaceae</taxon>
        <taxon>Micromonospora</taxon>
    </lineage>
</organism>
<evidence type="ECO:0000256" key="1">
    <source>
        <dbReference type="ARBA" id="ARBA00010641"/>
    </source>
</evidence>
<keyword evidence="3" id="KW-0731">Sigma factor</keyword>
<dbReference type="GO" id="GO:0003677">
    <property type="term" value="F:DNA binding"/>
    <property type="evidence" value="ECO:0007669"/>
    <property type="project" value="UniProtKB-KW"/>
</dbReference>
<evidence type="ECO:0000313" key="8">
    <source>
        <dbReference type="EMBL" id="SBT54837.1"/>
    </source>
</evidence>
<evidence type="ECO:0000256" key="4">
    <source>
        <dbReference type="ARBA" id="ARBA00023125"/>
    </source>
</evidence>
<protein>
    <submittedName>
        <fullName evidence="8">RNA polymerase sigma-70 factor, sigma-E family</fullName>
    </submittedName>
</protein>
<evidence type="ECO:0000313" key="9">
    <source>
        <dbReference type="Proteomes" id="UP000198765"/>
    </source>
</evidence>
<dbReference type="InterPro" id="IPR013249">
    <property type="entry name" value="RNA_pol_sigma70_r4_t2"/>
</dbReference>
<reference evidence="8 9" key="1">
    <citation type="submission" date="2016-06" db="EMBL/GenBank/DDBJ databases">
        <authorList>
            <person name="Kjaerup R.B."/>
            <person name="Dalgaard T.S."/>
            <person name="Juul-Madsen H.R."/>
        </authorList>
    </citation>
    <scope>NUCLEOTIDE SEQUENCE [LARGE SCALE GENOMIC DNA]</scope>
    <source>
        <strain evidence="8 9">DSM 45248</strain>
    </source>
</reference>
<evidence type="ECO:0000256" key="5">
    <source>
        <dbReference type="ARBA" id="ARBA00023163"/>
    </source>
</evidence>
<dbReference type="InterPro" id="IPR014284">
    <property type="entry name" value="RNA_pol_sigma-70_dom"/>
</dbReference>
<comment type="similarity">
    <text evidence="1">Belongs to the sigma-70 factor family. ECF subfamily.</text>
</comment>
<proteinExistence type="inferred from homology"/>
<sequence>MRRKKRFEGLDALVAERGGVLLATAVLLTGSRAAGEDLVQAALERLMRNWSRVHGDKEGYLRRTLYHLAVDRWRLRRRRPEVLAEVEPPGQPDGTDALHLRQALIQALALLPPRQRAVLVLRYWEQRSESEAAELLGCSVGTVKSSASRGLTRLRELTADWALEGAGMNGAGR</sequence>
<evidence type="ECO:0000259" key="6">
    <source>
        <dbReference type="Pfam" id="PF04542"/>
    </source>
</evidence>
<dbReference type="GO" id="GO:0006352">
    <property type="term" value="P:DNA-templated transcription initiation"/>
    <property type="evidence" value="ECO:0007669"/>
    <property type="project" value="InterPro"/>
</dbReference>
<dbReference type="CDD" id="cd06171">
    <property type="entry name" value="Sigma70_r4"/>
    <property type="match status" value="1"/>
</dbReference>
<dbReference type="Pfam" id="PF08281">
    <property type="entry name" value="Sigma70_r4_2"/>
    <property type="match status" value="1"/>
</dbReference>
<dbReference type="RefSeq" id="WP_167667547.1">
    <property type="nucleotide sequence ID" value="NZ_LT594324.1"/>
</dbReference>
<dbReference type="Proteomes" id="UP000198765">
    <property type="component" value="Chromosome I"/>
</dbReference>
<dbReference type="EMBL" id="LT594324">
    <property type="protein sequence ID" value="SBT54837.1"/>
    <property type="molecule type" value="Genomic_DNA"/>
</dbReference>
<dbReference type="InterPro" id="IPR007627">
    <property type="entry name" value="RNA_pol_sigma70_r2"/>
</dbReference>
<keyword evidence="9" id="KW-1185">Reference proteome</keyword>
<dbReference type="InterPro" id="IPR014325">
    <property type="entry name" value="RNA_pol_sigma-E_actinobac"/>
</dbReference>
<evidence type="ECO:0000256" key="3">
    <source>
        <dbReference type="ARBA" id="ARBA00023082"/>
    </source>
</evidence>